<dbReference type="Proteomes" id="UP001329151">
    <property type="component" value="Chromosome"/>
</dbReference>
<feature type="domain" description="BON" evidence="1">
    <location>
        <begin position="24"/>
        <end position="92"/>
    </location>
</feature>
<gene>
    <name evidence="2" type="ORF">RGQ30_13660</name>
</gene>
<dbReference type="RefSeq" id="WP_130556617.1">
    <property type="nucleotide sequence ID" value="NZ_AP028947.1"/>
</dbReference>
<evidence type="ECO:0000259" key="1">
    <source>
        <dbReference type="PROSITE" id="PS50914"/>
    </source>
</evidence>
<dbReference type="PROSITE" id="PS50914">
    <property type="entry name" value="BON"/>
    <property type="match status" value="1"/>
</dbReference>
<proteinExistence type="predicted"/>
<organism evidence="2 3">
    <name type="scientific">Limnobacter thiooxidans</name>
    <dbReference type="NCBI Taxonomy" id="131080"/>
    <lineage>
        <taxon>Bacteria</taxon>
        <taxon>Pseudomonadati</taxon>
        <taxon>Pseudomonadota</taxon>
        <taxon>Betaproteobacteria</taxon>
        <taxon>Burkholderiales</taxon>
        <taxon>Burkholderiaceae</taxon>
        <taxon>Limnobacter</taxon>
    </lineage>
</organism>
<reference evidence="2 3" key="1">
    <citation type="submission" date="2023-10" db="EMBL/GenBank/DDBJ databases">
        <title>Complete Genome Sequence of Limnobacter thiooxidans CS-K2T, Isolated from freshwater lake sediments in Bavaria, Germany.</title>
        <authorList>
            <person name="Naruki M."/>
            <person name="Watanabe A."/>
            <person name="Warashina T."/>
            <person name="Morita T."/>
            <person name="Arakawa K."/>
        </authorList>
    </citation>
    <scope>NUCLEOTIDE SEQUENCE [LARGE SCALE GENOMIC DNA]</scope>
    <source>
        <strain evidence="2 3">CS-K2</strain>
    </source>
</reference>
<dbReference type="AlphaFoldDB" id="A0AA86J6N4"/>
<evidence type="ECO:0000313" key="2">
    <source>
        <dbReference type="EMBL" id="BET25865.1"/>
    </source>
</evidence>
<dbReference type="InterPro" id="IPR007055">
    <property type="entry name" value="BON_dom"/>
</dbReference>
<dbReference type="KEGG" id="lto:RGQ30_13660"/>
<keyword evidence="3" id="KW-1185">Reference proteome</keyword>
<name>A0AA86J6N4_9BURK</name>
<dbReference type="EMBL" id="AP028947">
    <property type="protein sequence ID" value="BET25865.1"/>
    <property type="molecule type" value="Genomic_DNA"/>
</dbReference>
<protein>
    <recommendedName>
        <fullName evidence="1">BON domain-containing protein</fullName>
    </recommendedName>
</protein>
<accession>A0AA86J6N4</accession>
<evidence type="ECO:0000313" key="3">
    <source>
        <dbReference type="Proteomes" id="UP001329151"/>
    </source>
</evidence>
<sequence length="107" mass="12295">MEKRKFFHSGNVVLYEDFQHMFSDDITLNNTVKTILLGEPLLFDSIVNVNTFGQVVTLSGFVDSEIELDHLNKIATELRKFVYVENIVQVIPVLWVRSGSAVQHREN</sequence>